<dbReference type="SMART" id="SM00916">
    <property type="entry name" value="L51_S25_CI-B8"/>
    <property type="match status" value="1"/>
</dbReference>
<dbReference type="GO" id="GO:0005743">
    <property type="term" value="C:mitochondrial inner membrane"/>
    <property type="evidence" value="ECO:0007669"/>
    <property type="project" value="UniProtKB-SubCell"/>
</dbReference>
<gene>
    <name evidence="14" type="ORF">MS3_09464</name>
</gene>
<comment type="function">
    <text evidence="1">Accessory subunit of the mitochondrial membrane respiratory chain NADH dehydrogenase (Complex I), that is believed not to be involved in catalysis. Complex I functions in the transfer of electrons from NADH to the respiratory chain. The immediate electron acceptor for the enzyme is believed to be ubiquinone.</text>
</comment>
<dbReference type="Pfam" id="PF05047">
    <property type="entry name" value="L51_S25_CI-B8"/>
    <property type="match status" value="1"/>
</dbReference>
<dbReference type="PANTHER" id="PTHR12878:SF0">
    <property type="entry name" value="NADH DEHYDROGENASE [UBIQUINONE] 1 ALPHA SUBCOMPLEX SUBUNIT 2"/>
    <property type="match status" value="1"/>
</dbReference>
<dbReference type="InterPro" id="IPR007741">
    <property type="entry name" value="Ribosomal_mL43/mS25/NADH_DH"/>
</dbReference>
<evidence type="ECO:0000256" key="12">
    <source>
        <dbReference type="ARBA" id="ARBA00032513"/>
    </source>
</evidence>
<evidence type="ECO:0000256" key="1">
    <source>
        <dbReference type="ARBA" id="ARBA00003195"/>
    </source>
</evidence>
<evidence type="ECO:0000256" key="9">
    <source>
        <dbReference type="ARBA" id="ARBA00023128"/>
    </source>
</evidence>
<evidence type="ECO:0000256" key="4">
    <source>
        <dbReference type="ARBA" id="ARBA00016394"/>
    </source>
</evidence>
<keyword evidence="10" id="KW-0472">Membrane</keyword>
<dbReference type="OrthoDB" id="10250268at2759"/>
<sequence length="89" mass="10046">MARFGAKVRELRFLVAQTAPSSSGIRDFISRHYLSLKTANPHVKFMIRESEGITPKVFARYEMGKEDCISVANNTADDIISKLKTLDRV</sequence>
<evidence type="ECO:0000256" key="10">
    <source>
        <dbReference type="ARBA" id="ARBA00023136"/>
    </source>
</evidence>
<evidence type="ECO:0000256" key="2">
    <source>
        <dbReference type="ARBA" id="ARBA00004443"/>
    </source>
</evidence>
<keyword evidence="8" id="KW-0249">Electron transport</keyword>
<keyword evidence="5" id="KW-0813">Transport</keyword>
<comment type="subcellular location">
    <subcellularLocation>
        <location evidence="2">Mitochondrion inner membrane</location>
        <topology evidence="2">Peripheral membrane protein</topology>
        <orientation evidence="2">Matrix side</orientation>
    </subcellularLocation>
</comment>
<comment type="similarity">
    <text evidence="3">Belongs to the complex I NDUFA2 subunit family.</text>
</comment>
<evidence type="ECO:0000256" key="6">
    <source>
        <dbReference type="ARBA" id="ARBA00022660"/>
    </source>
</evidence>
<protein>
    <recommendedName>
        <fullName evidence="4">NADH dehydrogenase [ubiquinone] 1 alpha subcomplex subunit 2</fullName>
    </recommendedName>
    <alternativeName>
        <fullName evidence="11">Complex I-B8</fullName>
    </alternativeName>
    <alternativeName>
        <fullName evidence="12">NADH-ubiquinone oxidoreductase B8 subunit</fullName>
    </alternativeName>
</protein>
<keyword evidence="7" id="KW-0999">Mitochondrion inner membrane</keyword>
<dbReference type="EMBL" id="KL251664">
    <property type="protein sequence ID" value="KGB40969.1"/>
    <property type="molecule type" value="Genomic_DNA"/>
</dbReference>
<name>A0A095A5Q1_SCHHA</name>
<evidence type="ECO:0000313" key="14">
    <source>
        <dbReference type="EMBL" id="KGB40969.1"/>
    </source>
</evidence>
<evidence type="ECO:0000256" key="3">
    <source>
        <dbReference type="ARBA" id="ARBA00008939"/>
    </source>
</evidence>
<keyword evidence="14" id="KW-0830">Ubiquinone</keyword>
<keyword evidence="9" id="KW-0496">Mitochondrion</keyword>
<feature type="domain" description="Ribosomal protein/NADH dehydrogenase" evidence="13">
    <location>
        <begin position="17"/>
        <end position="89"/>
    </location>
</feature>
<proteinExistence type="inferred from homology"/>
<reference evidence="14" key="1">
    <citation type="journal article" date="2012" name="Nat. Genet.">
        <title>Whole-genome sequence of Schistosoma haematobium.</title>
        <authorList>
            <person name="Young N.D."/>
            <person name="Jex A.R."/>
            <person name="Li B."/>
            <person name="Liu S."/>
            <person name="Yang L."/>
            <person name="Xiong Z."/>
            <person name="Li Y."/>
            <person name="Cantacessi C."/>
            <person name="Hall R.S."/>
            <person name="Xu X."/>
            <person name="Chen F."/>
            <person name="Wu X."/>
            <person name="Zerlotini A."/>
            <person name="Oliveira G."/>
            <person name="Hofmann A."/>
            <person name="Zhang G."/>
            <person name="Fang X."/>
            <person name="Kang Y."/>
            <person name="Campbell B.E."/>
            <person name="Loukas A."/>
            <person name="Ranganathan S."/>
            <person name="Rollinson D."/>
            <person name="Rinaldi G."/>
            <person name="Brindley P.J."/>
            <person name="Yang H."/>
            <person name="Wang J."/>
            <person name="Wang J."/>
            <person name="Gasser R.B."/>
        </authorList>
    </citation>
    <scope>NUCLEOTIDE SEQUENCE [LARGE SCALE GENOMIC DNA]</scope>
</reference>
<dbReference type="PIRSF" id="PIRSF005822">
    <property type="entry name" value="NDUA2"/>
    <property type="match status" value="1"/>
</dbReference>
<organism evidence="14">
    <name type="scientific">Schistosoma haematobium</name>
    <name type="common">Blood fluke</name>
    <dbReference type="NCBI Taxonomy" id="6185"/>
    <lineage>
        <taxon>Eukaryota</taxon>
        <taxon>Metazoa</taxon>
        <taxon>Spiralia</taxon>
        <taxon>Lophotrochozoa</taxon>
        <taxon>Platyhelminthes</taxon>
        <taxon>Trematoda</taxon>
        <taxon>Digenea</taxon>
        <taxon>Strigeidida</taxon>
        <taxon>Schistosomatoidea</taxon>
        <taxon>Schistosomatidae</taxon>
        <taxon>Schistosoma</taxon>
    </lineage>
</organism>
<dbReference type="InterPro" id="IPR016464">
    <property type="entry name" value="NADH_Ub_cplx-1_asu_su-2"/>
</dbReference>
<dbReference type="AlphaFoldDB" id="A0A095A5Q1"/>
<keyword evidence="6" id="KW-0679">Respiratory chain</keyword>
<dbReference type="InterPro" id="IPR036249">
    <property type="entry name" value="Thioredoxin-like_sf"/>
</dbReference>
<dbReference type="STRING" id="6185.A0A095A5Q1"/>
<evidence type="ECO:0000256" key="11">
    <source>
        <dbReference type="ARBA" id="ARBA00031441"/>
    </source>
</evidence>
<dbReference type="SUPFAM" id="SSF52833">
    <property type="entry name" value="Thioredoxin-like"/>
    <property type="match status" value="1"/>
</dbReference>
<evidence type="ECO:0000256" key="7">
    <source>
        <dbReference type="ARBA" id="ARBA00022792"/>
    </source>
</evidence>
<evidence type="ECO:0000259" key="13">
    <source>
        <dbReference type="SMART" id="SM00916"/>
    </source>
</evidence>
<dbReference type="PANTHER" id="PTHR12878">
    <property type="entry name" value="NADH-UBIQUINONE OXIDOREDUCTASE B8 SUBUNIT"/>
    <property type="match status" value="1"/>
</dbReference>
<evidence type="ECO:0000256" key="8">
    <source>
        <dbReference type="ARBA" id="ARBA00022982"/>
    </source>
</evidence>
<dbReference type="Gene3D" id="3.40.30.10">
    <property type="entry name" value="Glutaredoxin"/>
    <property type="match status" value="1"/>
</dbReference>
<accession>A0A095A5Q1</accession>
<evidence type="ECO:0000256" key="5">
    <source>
        <dbReference type="ARBA" id="ARBA00022448"/>
    </source>
</evidence>